<gene>
    <name evidence="1" type="ORF">CKF58_02150</name>
</gene>
<reference evidence="1 2" key="1">
    <citation type="submission" date="2017-08" db="EMBL/GenBank/DDBJ databases">
        <title>Reclassification of Bisgaard taxon 37 and 44.</title>
        <authorList>
            <person name="Christensen H."/>
        </authorList>
    </citation>
    <scope>NUCLEOTIDE SEQUENCE [LARGE SCALE GENOMIC DNA]</scope>
    <source>
        <strain evidence="1 2">111</strain>
    </source>
</reference>
<evidence type="ECO:0000313" key="1">
    <source>
        <dbReference type="EMBL" id="RIY39485.1"/>
    </source>
</evidence>
<sequence length="262" mass="30321">MKNKLIDSKEIEAAKNLIDKLKTKVFSKEGFRETAQLLIPITVNLWSYQVNKVLSSGYKRTLPLTSSQIDKNAWARLNAALKKRYSDKDYASKYNPFRDVRFSSTGMTLTGKVETVRRLFRNDKRVTKMTYHNYKNKKGENDFHLRVTINYPSLGAKTYIVNRGFPAIPKGTKYRDWFANHDNSQKIANAMYFFQDKPKAYAGNSIYKNKMAIRPGVYPAVVDASDMVAKAFRIFSYTVNKRKPKYRPLIAKILTDRIKGKK</sequence>
<dbReference type="AlphaFoldDB" id="A0A3A1YPE7"/>
<protein>
    <submittedName>
        <fullName evidence="1">Uncharacterized protein</fullName>
    </submittedName>
</protein>
<organism evidence="1 2">
    <name type="scientific">Psittacicella hinzii</name>
    <dbReference type="NCBI Taxonomy" id="2028575"/>
    <lineage>
        <taxon>Bacteria</taxon>
        <taxon>Pseudomonadati</taxon>
        <taxon>Pseudomonadota</taxon>
        <taxon>Gammaproteobacteria</taxon>
        <taxon>Pasteurellales</taxon>
        <taxon>Psittacicellaceae</taxon>
        <taxon>Psittacicella</taxon>
    </lineage>
</organism>
<dbReference type="Proteomes" id="UP000265916">
    <property type="component" value="Unassembled WGS sequence"/>
</dbReference>
<name>A0A3A1YPE7_9GAMM</name>
<evidence type="ECO:0000313" key="2">
    <source>
        <dbReference type="Proteomes" id="UP000265916"/>
    </source>
</evidence>
<dbReference type="RefSeq" id="WP_119530386.1">
    <property type="nucleotide sequence ID" value="NZ_JBHSSP010000039.1"/>
</dbReference>
<proteinExistence type="predicted"/>
<dbReference type="EMBL" id="NRJG01000031">
    <property type="protein sequence ID" value="RIY39485.1"/>
    <property type="molecule type" value="Genomic_DNA"/>
</dbReference>
<keyword evidence="2" id="KW-1185">Reference proteome</keyword>
<accession>A0A3A1YPE7</accession>
<comment type="caution">
    <text evidence="1">The sequence shown here is derived from an EMBL/GenBank/DDBJ whole genome shotgun (WGS) entry which is preliminary data.</text>
</comment>